<name>A0A5D2LMU6_GOSTO</name>
<evidence type="ECO:0000313" key="2">
    <source>
        <dbReference type="Proteomes" id="UP000322667"/>
    </source>
</evidence>
<proteinExistence type="predicted"/>
<protein>
    <submittedName>
        <fullName evidence="1">Uncharacterized protein</fullName>
    </submittedName>
</protein>
<keyword evidence="2" id="KW-1185">Reference proteome</keyword>
<organism evidence="1 2">
    <name type="scientific">Gossypium tomentosum</name>
    <name type="common">Hawaiian cotton</name>
    <name type="synonym">Gossypium sandvicense</name>
    <dbReference type="NCBI Taxonomy" id="34277"/>
    <lineage>
        <taxon>Eukaryota</taxon>
        <taxon>Viridiplantae</taxon>
        <taxon>Streptophyta</taxon>
        <taxon>Embryophyta</taxon>
        <taxon>Tracheophyta</taxon>
        <taxon>Spermatophyta</taxon>
        <taxon>Magnoliopsida</taxon>
        <taxon>eudicotyledons</taxon>
        <taxon>Gunneridae</taxon>
        <taxon>Pentapetalae</taxon>
        <taxon>rosids</taxon>
        <taxon>malvids</taxon>
        <taxon>Malvales</taxon>
        <taxon>Malvaceae</taxon>
        <taxon>Malvoideae</taxon>
        <taxon>Gossypium</taxon>
    </lineage>
</organism>
<accession>A0A5D2LMU6</accession>
<dbReference type="AlphaFoldDB" id="A0A5D2LMU6"/>
<sequence>MSKTNKFMKCSSRNTGLRNVFSFVLTRKWLCTAKGEAGSSSKKGKGTASE</sequence>
<gene>
    <name evidence="1" type="ORF">ES332_D03G059900v1</name>
</gene>
<dbReference type="Proteomes" id="UP000322667">
    <property type="component" value="Chromosome D03"/>
</dbReference>
<dbReference type="EMBL" id="CM017625">
    <property type="protein sequence ID" value="TYH79383.1"/>
    <property type="molecule type" value="Genomic_DNA"/>
</dbReference>
<evidence type="ECO:0000313" key="1">
    <source>
        <dbReference type="EMBL" id="TYH79383.1"/>
    </source>
</evidence>
<reference evidence="1 2" key="1">
    <citation type="submission" date="2019-07" db="EMBL/GenBank/DDBJ databases">
        <title>WGS assembly of Gossypium tomentosum.</title>
        <authorList>
            <person name="Chen Z.J."/>
            <person name="Sreedasyam A."/>
            <person name="Ando A."/>
            <person name="Song Q."/>
            <person name="De L."/>
            <person name="Hulse-Kemp A."/>
            <person name="Ding M."/>
            <person name="Ye W."/>
            <person name="Kirkbride R."/>
            <person name="Jenkins J."/>
            <person name="Plott C."/>
            <person name="Lovell J."/>
            <person name="Lin Y.-M."/>
            <person name="Vaughn R."/>
            <person name="Liu B."/>
            <person name="Li W."/>
            <person name="Simpson S."/>
            <person name="Scheffler B."/>
            <person name="Saski C."/>
            <person name="Grover C."/>
            <person name="Hu G."/>
            <person name="Conover J."/>
            <person name="Carlson J."/>
            <person name="Shu S."/>
            <person name="Boston L."/>
            <person name="Williams M."/>
            <person name="Peterson D."/>
            <person name="Mcgee K."/>
            <person name="Jones D."/>
            <person name="Wendel J."/>
            <person name="Stelly D."/>
            <person name="Grimwood J."/>
            <person name="Schmutz J."/>
        </authorList>
    </citation>
    <scope>NUCLEOTIDE SEQUENCE [LARGE SCALE GENOMIC DNA]</scope>
    <source>
        <strain evidence="1">7179.01</strain>
    </source>
</reference>